<gene>
    <name evidence="1" type="ORF">SDC9_163843</name>
</gene>
<dbReference type="EMBL" id="VSSQ01063464">
    <property type="protein sequence ID" value="MPN16499.1"/>
    <property type="molecule type" value="Genomic_DNA"/>
</dbReference>
<dbReference type="AlphaFoldDB" id="A0A645FSU1"/>
<protein>
    <submittedName>
        <fullName evidence="1">Uncharacterized protein</fullName>
    </submittedName>
</protein>
<accession>A0A645FSU1</accession>
<organism evidence="1">
    <name type="scientific">bioreactor metagenome</name>
    <dbReference type="NCBI Taxonomy" id="1076179"/>
    <lineage>
        <taxon>unclassified sequences</taxon>
        <taxon>metagenomes</taxon>
        <taxon>ecological metagenomes</taxon>
    </lineage>
</organism>
<reference evidence="1" key="1">
    <citation type="submission" date="2019-08" db="EMBL/GenBank/DDBJ databases">
        <authorList>
            <person name="Kucharzyk K."/>
            <person name="Murdoch R.W."/>
            <person name="Higgins S."/>
            <person name="Loffler F."/>
        </authorList>
    </citation>
    <scope>NUCLEOTIDE SEQUENCE</scope>
</reference>
<name>A0A645FSU1_9ZZZZ</name>
<proteinExistence type="predicted"/>
<evidence type="ECO:0000313" key="1">
    <source>
        <dbReference type="EMBL" id="MPN16499.1"/>
    </source>
</evidence>
<sequence length="182" mass="18446">MRLEVGDGHFGLVGQPGRLGQFEGGVLPGAVGVVDNDRRGDGLQIGDVVLGRVGAGRGDDDQVGILGDDGLQVDAAGRPQGLDAVLGGYVGPLGEELAVGCRTRGDHRGIEGEQAAGQGDRGRDDTFRLCGDLGGRAVGIFEGQRKACRTRLLGRGAGTGAGIFGGRTTAGGQCQCGGRYQC</sequence>
<comment type="caution">
    <text evidence="1">The sequence shown here is derived from an EMBL/GenBank/DDBJ whole genome shotgun (WGS) entry which is preliminary data.</text>
</comment>